<protein>
    <recommendedName>
        <fullName evidence="3">Methanolan biosynthesis EpsI domain-containing protein</fullName>
    </recommendedName>
</protein>
<evidence type="ECO:0000313" key="1">
    <source>
        <dbReference type="EMBL" id="QDU20184.1"/>
    </source>
</evidence>
<gene>
    <name evidence="1" type="ORF">ETAA1_21290</name>
</gene>
<dbReference type="EMBL" id="CP036273">
    <property type="protein sequence ID" value="QDU20184.1"/>
    <property type="molecule type" value="Genomic_DNA"/>
</dbReference>
<dbReference type="RefSeq" id="WP_145237308.1">
    <property type="nucleotide sequence ID" value="NZ_CP036273.1"/>
</dbReference>
<accession>A0A517XRP3</accession>
<evidence type="ECO:0008006" key="3">
    <source>
        <dbReference type="Google" id="ProtNLM"/>
    </source>
</evidence>
<dbReference type="AlphaFoldDB" id="A0A517XRP3"/>
<sequence length="218" mass="23823">MLKTPALVVVAVLVVAGAVVHGAAIQRWTFVEPDQTQNDRMHALEVRFEDWQPTPIPTEMPTNERSVATSHRYQSASTGRGGAVTMISGIPGSVSTHTPDVCYPGSGYKTLRAPKKETAELPGGGTATYYVADFEKTTATRQDRVRVRWAWHTGEGAWEAPDNPRWQFAARLARVAVLYKVYVVTPLADGDDERPEDDATTRAFVAAAFAQYAAGFAR</sequence>
<name>A0A517XRP3_9BACT</name>
<keyword evidence="2" id="KW-1185">Reference proteome</keyword>
<evidence type="ECO:0000313" key="2">
    <source>
        <dbReference type="Proteomes" id="UP000319576"/>
    </source>
</evidence>
<organism evidence="1 2">
    <name type="scientific">Urbifossiella limnaea</name>
    <dbReference type="NCBI Taxonomy" id="2528023"/>
    <lineage>
        <taxon>Bacteria</taxon>
        <taxon>Pseudomonadati</taxon>
        <taxon>Planctomycetota</taxon>
        <taxon>Planctomycetia</taxon>
        <taxon>Gemmatales</taxon>
        <taxon>Gemmataceae</taxon>
        <taxon>Urbifossiella</taxon>
    </lineage>
</organism>
<dbReference type="OrthoDB" id="288208at2"/>
<dbReference type="Proteomes" id="UP000319576">
    <property type="component" value="Chromosome"/>
</dbReference>
<reference evidence="1 2" key="1">
    <citation type="submission" date="2019-02" db="EMBL/GenBank/DDBJ databases">
        <title>Deep-cultivation of Planctomycetes and their phenomic and genomic characterization uncovers novel biology.</title>
        <authorList>
            <person name="Wiegand S."/>
            <person name="Jogler M."/>
            <person name="Boedeker C."/>
            <person name="Pinto D."/>
            <person name="Vollmers J."/>
            <person name="Rivas-Marin E."/>
            <person name="Kohn T."/>
            <person name="Peeters S.H."/>
            <person name="Heuer A."/>
            <person name="Rast P."/>
            <person name="Oberbeckmann S."/>
            <person name="Bunk B."/>
            <person name="Jeske O."/>
            <person name="Meyerdierks A."/>
            <person name="Storesund J.E."/>
            <person name="Kallscheuer N."/>
            <person name="Luecker S."/>
            <person name="Lage O.M."/>
            <person name="Pohl T."/>
            <person name="Merkel B.J."/>
            <person name="Hornburger P."/>
            <person name="Mueller R.-W."/>
            <person name="Bruemmer F."/>
            <person name="Labrenz M."/>
            <person name="Spormann A.M."/>
            <person name="Op den Camp H."/>
            <person name="Overmann J."/>
            <person name="Amann R."/>
            <person name="Jetten M.S.M."/>
            <person name="Mascher T."/>
            <person name="Medema M.H."/>
            <person name="Devos D.P."/>
            <person name="Kaster A.-K."/>
            <person name="Ovreas L."/>
            <person name="Rohde M."/>
            <person name="Galperin M.Y."/>
            <person name="Jogler C."/>
        </authorList>
    </citation>
    <scope>NUCLEOTIDE SEQUENCE [LARGE SCALE GENOMIC DNA]</scope>
    <source>
        <strain evidence="1 2">ETA_A1</strain>
    </source>
</reference>
<proteinExistence type="predicted"/>
<dbReference type="KEGG" id="uli:ETAA1_21290"/>